<keyword evidence="1" id="KW-1133">Transmembrane helix</keyword>
<proteinExistence type="predicted"/>
<organism evidence="2 3">
    <name type="scientific">Pseudomonas phage Epa33</name>
    <dbReference type="NCBI Taxonomy" id="2719194"/>
    <lineage>
        <taxon>Viruses</taxon>
        <taxon>Duplodnaviria</taxon>
        <taxon>Heunggongvirae</taxon>
        <taxon>Uroviricota</taxon>
        <taxon>Caudoviricetes</taxon>
        <taxon>Hollowayvirus</taxon>
        <taxon>Hollowayvirus Epa33</taxon>
    </lineage>
</organism>
<name>A0A6G9LMQ4_9CAUD</name>
<evidence type="ECO:0000313" key="2">
    <source>
        <dbReference type="EMBL" id="QIQ65802.1"/>
    </source>
</evidence>
<keyword evidence="1" id="KW-0812">Transmembrane</keyword>
<feature type="transmembrane region" description="Helical" evidence="1">
    <location>
        <begin position="12"/>
        <end position="34"/>
    </location>
</feature>
<evidence type="ECO:0000256" key="1">
    <source>
        <dbReference type="SAM" id="Phobius"/>
    </source>
</evidence>
<sequence length="82" mass="9011">MKQAQRQLVVKTLKVIGLIGIAVFLAVSVLALFQVVTTEYTLKSFIRELFSEEVLILVFWLPLVAGGCCLWLSAFVSAGADH</sequence>
<dbReference type="Proteomes" id="UP000501829">
    <property type="component" value="Segment"/>
</dbReference>
<evidence type="ECO:0000313" key="3">
    <source>
        <dbReference type="Proteomes" id="UP000501829"/>
    </source>
</evidence>
<feature type="transmembrane region" description="Helical" evidence="1">
    <location>
        <begin position="54"/>
        <end position="76"/>
    </location>
</feature>
<dbReference type="EMBL" id="MT118301">
    <property type="protein sequence ID" value="QIQ65802.1"/>
    <property type="molecule type" value="Genomic_DNA"/>
</dbReference>
<accession>A0A6G9LMQ4</accession>
<keyword evidence="1" id="KW-0472">Membrane</keyword>
<keyword evidence="3" id="KW-1185">Reference proteome</keyword>
<gene>
    <name evidence="2" type="ORF">33_00006</name>
</gene>
<reference evidence="2 3" key="1">
    <citation type="submission" date="2020-02" db="EMBL/GenBank/DDBJ databases">
        <title>Pseudomonas aeruginosa Phage Cocktails: Rational Design and Efficacy against Mouse Wound and Septic Infections.</title>
        <authorList>
            <person name="Jacobs A.C."/>
            <person name="Freyberger H.R."/>
            <person name="Farlow J."/>
            <person name="Watters C.M."/>
            <person name="He Y."/>
            <person name="Ward A.M."/>
            <person name="Engeman E.T."/>
            <person name="Alamneh Y.A."/>
            <person name="Sergueev K.V."/>
            <person name="Simons M.P."/>
            <person name="Tyner S.D."/>
            <person name="Nikolich M.P."/>
            <person name="Filippov A."/>
        </authorList>
    </citation>
    <scope>NUCLEOTIDE SEQUENCE [LARGE SCALE GENOMIC DNA]</scope>
</reference>
<protein>
    <submittedName>
        <fullName evidence="2">Uncharacterized protein</fullName>
    </submittedName>
</protein>